<dbReference type="RefSeq" id="WP_280603221.1">
    <property type="nucleotide sequence ID" value="NZ_JARXRN010000029.1"/>
</dbReference>
<organism evidence="1 2">
    <name type="scientific">Luteimonas rhizosphaericola</name>
    <dbReference type="NCBI Taxonomy" id="3042024"/>
    <lineage>
        <taxon>Bacteria</taxon>
        <taxon>Pseudomonadati</taxon>
        <taxon>Pseudomonadota</taxon>
        <taxon>Gammaproteobacteria</taxon>
        <taxon>Lysobacterales</taxon>
        <taxon>Lysobacteraceae</taxon>
        <taxon>Luteimonas</taxon>
    </lineage>
</organism>
<gene>
    <name evidence="1" type="ORF">QFW80_16795</name>
</gene>
<dbReference type="Proteomes" id="UP001156831">
    <property type="component" value="Unassembled WGS sequence"/>
</dbReference>
<evidence type="ECO:0000313" key="1">
    <source>
        <dbReference type="EMBL" id="MDH5832178.1"/>
    </source>
</evidence>
<dbReference type="EMBL" id="JARXRN010000029">
    <property type="protein sequence ID" value="MDH5832178.1"/>
    <property type="molecule type" value="Genomic_DNA"/>
</dbReference>
<proteinExistence type="predicted"/>
<keyword evidence="2" id="KW-1185">Reference proteome</keyword>
<protein>
    <submittedName>
        <fullName evidence="1">Phage tail protein</fullName>
    </submittedName>
</protein>
<sequence length="872" mass="94482">MGSSKKQTVSYWYHPFFQLALHEGPFDKLLKIRGGDVDAWVGELTASGSITVDAPNLWGGDEKEGGIQGTFDVMFGEMDAEPNVFFQTAMGPDPSNHNGVALLQFNSGRYGAGNPYPKAISVLTERIYEGWLDDVCWYPEKAKIVFESFDLPYDGIWAYQVEAPGSTADYSSADYDHSGWATGPGGFGSNVPPGSTLAIGTFVGGLIGRAVWIRREITFFGELTLAVFHDDGAWLWVDGVPVEMESLQYFHSRATVNVLGKVTVALKVLDGIPAGSTNIFAGIAMEGQGSEFIGMNPAHVIYDSLTNLQGEPIASIDEASFTAAADRLYLEGFGICTKYNHAQETIEQFRQRILDLIGAECSRYNGRWYLDLIRELSPAEIDALPILTDDDILDWQEDPTNRDDAVNQVAVKWFDPDTKQSRITPHVHALAAINTLGCVNPEVREYPEVPYEALANRLALRDLHNKSTPTRRFNQTTNRKPYNWRKGHAFRLQSPKRGIADMVCRVADIDRGTLQSGAIRLVAVQDIFAMPATVYVTGEPSVPAPSPIPEPMAHQVLFEAPYVELAGVLSAGDLAALDADAGFILATGVKPGNGQGYALLTRPVGGEFERIGTFDWCPSAIVVEGAGYTDTGFTLAGGSLLARVEVGTAALWGSELVRVVALDLVTGAAEFGRGVGDTVAVKHAPGERIYFFDAWAATDQVEYATAETVEAKLLPRTGTQERPAEDVTALEVTLGQRAARPYPPAKFRINGLSDPEAVVGDVVATWAHRDRVAQADQLFDAEVDSVGPEAGTTYTLRAYLNDALADEQTGITGTTATWVPEGAGLARVEVVAVRDGLESWQAQVREFSVGAPLLAEDDSVVTTETDQPIIME</sequence>
<comment type="caution">
    <text evidence="1">The sequence shown here is derived from an EMBL/GenBank/DDBJ whole genome shotgun (WGS) entry which is preliminary data.</text>
</comment>
<name>A0ABT6JNB7_9GAMM</name>
<evidence type="ECO:0000313" key="2">
    <source>
        <dbReference type="Proteomes" id="UP001156831"/>
    </source>
</evidence>
<accession>A0ABT6JNB7</accession>
<reference evidence="1 2" key="1">
    <citation type="submission" date="2023-04" db="EMBL/GenBank/DDBJ databases">
        <title>Luteimonas sp. M1R5S18.</title>
        <authorList>
            <person name="Sun J.-Q."/>
        </authorList>
    </citation>
    <scope>NUCLEOTIDE SEQUENCE [LARGE SCALE GENOMIC DNA]</scope>
    <source>
        <strain evidence="1 2">M1R5S18</strain>
    </source>
</reference>